<proteinExistence type="predicted"/>
<sequence length="529" mass="60405">MVLVEAYDILRPFYCILILMLFRKPSFVFGTSDLANLEVKGYRLQQYDIGGVSYGSRGWKLMHEGGRWPDEMKRRCFVVFWTHLINGKLNTLPNYELSGLIIIVPSSFQNLSASSLKIFKEFETKLKTLSTPMAIYFIRDSAQVRQIAANVDSTIPRATDSYWKQIFNSVTGDSYFIATKNQLKNNSLVAFQMTNIIGKLACKFSKPKTILIVAYYDSNSVIPGLSNSVDSNGSGVVALIELMAVLKKFYFNAKASPRYDIVFMLSAGGKFNYQGSRNYLDNLDDGKKLDLVICLDSIGKKQPMNVHLSKLPSDKTAMHKFIKELKAFSPNKELNIIRKPINRKHSKLAWEHEIYNMKQIPAFTLSHYEAHDDPAKDSVLDESIHIDALKANIKTIAESLLSFMFNLPKETCNQDNCSILSEAAISTDRLQSISNLTNSMSRAISSNQNVLIEELSNLMDFYTNTNLNTTKLEPLFYTFYDIPEDTIYFIKTKAYFYEPYIGSLFFVYLFLIYNYASKLHDFLIYLTTK</sequence>
<evidence type="ECO:0000313" key="1">
    <source>
        <dbReference type="Proteomes" id="UP000095286"/>
    </source>
</evidence>
<organism evidence="1 2">
    <name type="scientific">Rhabditophanes sp. KR3021</name>
    <dbReference type="NCBI Taxonomy" id="114890"/>
    <lineage>
        <taxon>Eukaryota</taxon>
        <taxon>Metazoa</taxon>
        <taxon>Ecdysozoa</taxon>
        <taxon>Nematoda</taxon>
        <taxon>Chromadorea</taxon>
        <taxon>Rhabditida</taxon>
        <taxon>Tylenchina</taxon>
        <taxon>Panagrolaimomorpha</taxon>
        <taxon>Strongyloidoidea</taxon>
        <taxon>Alloionematidae</taxon>
        <taxon>Rhabditophanes</taxon>
    </lineage>
</organism>
<evidence type="ECO:0000313" key="2">
    <source>
        <dbReference type="WBParaSite" id="RSKR_0000303000.1"/>
    </source>
</evidence>
<name>A0AC35TR64_9BILA</name>
<dbReference type="WBParaSite" id="RSKR_0000303000.1">
    <property type="protein sequence ID" value="RSKR_0000303000.1"/>
    <property type="gene ID" value="RSKR_0000303000"/>
</dbReference>
<reference evidence="2" key="1">
    <citation type="submission" date="2016-11" db="UniProtKB">
        <authorList>
            <consortium name="WormBaseParasite"/>
        </authorList>
    </citation>
    <scope>IDENTIFICATION</scope>
    <source>
        <strain evidence="2">KR3021</strain>
    </source>
</reference>
<dbReference type="Proteomes" id="UP000095286">
    <property type="component" value="Unplaced"/>
</dbReference>
<accession>A0AC35TR64</accession>
<protein>
    <submittedName>
        <fullName evidence="2">Peptidase_M28 domain-containing protein</fullName>
    </submittedName>
</protein>